<name>A0A8T0AFM1_SILME</name>
<gene>
    <name evidence="4" type="ORF">HF521_011796</name>
</gene>
<keyword evidence="5" id="KW-1185">Reference proteome</keyword>
<dbReference type="Proteomes" id="UP000606274">
    <property type="component" value="Unassembled WGS sequence"/>
</dbReference>
<dbReference type="Gene3D" id="2.60.40.4100">
    <property type="entry name" value="Zona pellucida, ZP-C domain"/>
    <property type="match status" value="1"/>
</dbReference>
<keyword evidence="1" id="KW-0732">Signal</keyword>
<feature type="domain" description="ZP" evidence="3">
    <location>
        <begin position="1"/>
        <end position="89"/>
    </location>
</feature>
<dbReference type="InterPro" id="IPR055355">
    <property type="entry name" value="ZP-C"/>
</dbReference>
<dbReference type="InterPro" id="IPR042235">
    <property type="entry name" value="ZP-C_dom"/>
</dbReference>
<evidence type="ECO:0000256" key="2">
    <source>
        <dbReference type="ARBA" id="ARBA00023157"/>
    </source>
</evidence>
<dbReference type="PANTHER" id="PTHR14002">
    <property type="entry name" value="ENDOGLIN/TGF-BETA RECEPTOR TYPE III"/>
    <property type="match status" value="1"/>
</dbReference>
<protein>
    <recommendedName>
        <fullName evidence="3">ZP domain-containing protein</fullName>
    </recommendedName>
</protein>
<keyword evidence="2" id="KW-1015">Disulfide bond</keyword>
<accession>A0A8T0AFM1</accession>
<sequence>MSLSRTASSVNFSLWPLRKRLDLEIRCPNANDGTVKVIENGVSTTGRFSFKMFTFDDDESKVFLHCSIHLCLLRNNNCAVHCFPGNHRSGRSVDVHDRASISMGPFIWSTKR</sequence>
<dbReference type="Pfam" id="PF00100">
    <property type="entry name" value="Zona_pellucida"/>
    <property type="match status" value="1"/>
</dbReference>
<reference evidence="4" key="1">
    <citation type="submission" date="2020-08" db="EMBL/GenBank/DDBJ databases">
        <title>Chromosome-level assembly of Southern catfish (Silurus meridionalis) provides insights into visual adaptation to the nocturnal and benthic lifestyles.</title>
        <authorList>
            <person name="Zhang Y."/>
            <person name="Wang D."/>
            <person name="Peng Z."/>
        </authorList>
    </citation>
    <scope>NUCLEOTIDE SEQUENCE</scope>
    <source>
        <strain evidence="4">SWU-2019-XX</strain>
        <tissue evidence="4">Muscle</tissue>
    </source>
</reference>
<dbReference type="InterPro" id="IPR001507">
    <property type="entry name" value="ZP_dom"/>
</dbReference>
<comment type="caution">
    <text evidence="4">The sequence shown here is derived from an EMBL/GenBank/DDBJ whole genome shotgun (WGS) entry which is preliminary data.</text>
</comment>
<dbReference type="PROSITE" id="PS51034">
    <property type="entry name" value="ZP_2"/>
    <property type="match status" value="1"/>
</dbReference>
<dbReference type="PANTHER" id="PTHR14002:SF50">
    <property type="entry name" value="ALPHA-TECTORIN-LIKE-RELATED"/>
    <property type="match status" value="1"/>
</dbReference>
<dbReference type="AlphaFoldDB" id="A0A8T0AFM1"/>
<proteinExistence type="predicted"/>
<evidence type="ECO:0000256" key="1">
    <source>
        <dbReference type="ARBA" id="ARBA00022729"/>
    </source>
</evidence>
<evidence type="ECO:0000313" key="4">
    <source>
        <dbReference type="EMBL" id="KAF7689992.1"/>
    </source>
</evidence>
<organism evidence="4 5">
    <name type="scientific">Silurus meridionalis</name>
    <name type="common">Southern catfish</name>
    <name type="synonym">Silurus soldatovi meridionalis</name>
    <dbReference type="NCBI Taxonomy" id="175797"/>
    <lineage>
        <taxon>Eukaryota</taxon>
        <taxon>Metazoa</taxon>
        <taxon>Chordata</taxon>
        <taxon>Craniata</taxon>
        <taxon>Vertebrata</taxon>
        <taxon>Euteleostomi</taxon>
        <taxon>Actinopterygii</taxon>
        <taxon>Neopterygii</taxon>
        <taxon>Teleostei</taxon>
        <taxon>Ostariophysi</taxon>
        <taxon>Siluriformes</taxon>
        <taxon>Siluridae</taxon>
        <taxon>Silurus</taxon>
    </lineage>
</organism>
<dbReference type="EMBL" id="JABFDY010000023">
    <property type="protein sequence ID" value="KAF7689992.1"/>
    <property type="molecule type" value="Genomic_DNA"/>
</dbReference>
<evidence type="ECO:0000313" key="5">
    <source>
        <dbReference type="Proteomes" id="UP000606274"/>
    </source>
</evidence>
<evidence type="ECO:0000259" key="3">
    <source>
        <dbReference type="PROSITE" id="PS51034"/>
    </source>
</evidence>